<keyword evidence="1" id="KW-0472">Membrane</keyword>
<feature type="transmembrane region" description="Helical" evidence="1">
    <location>
        <begin position="46"/>
        <end position="64"/>
    </location>
</feature>
<dbReference type="KEGG" id="bgoe:IFJ75_07485"/>
<sequence>MTDSLLRTRDGHHARVGFVELFFDLVFVFAVTQISHSLLHHLTWEGAIHAAMMAAAVWWSWIYTSWVTNWADPERVPVRVALFVLMGLGLLMSTSLPEAFTEKGLWFAVAFVATSMVRSGFMLFAARDNAMLKRNFLRIIIWQIFSGVFWIAGGLMEGEWRVGLWLAALFIEYISPAMFYRVPGLGRANTAEWTVEGGHMAERVGLFVIICLGESLLITGATFAEATWTPEVIAAAAVAFVGTLAMWWIYFSAAHEAASEVISKASDPGTLARRAYTYCPILIVAGIIVTAVGDELSLVHPTGHVEPAVAAVLIGGPLLFMIGGLLAKLAVFERWSIPRVAGCVALAALWLAAPFVMPLGLAALTTAVLIAVAGWETWSLRTA</sequence>
<feature type="transmembrane region" description="Helical" evidence="1">
    <location>
        <begin position="308"/>
        <end position="331"/>
    </location>
</feature>
<dbReference type="AlphaFoldDB" id="A0A975GXB2"/>
<dbReference type="PANTHER" id="PTHR36840:SF1">
    <property type="entry name" value="BLL5714 PROTEIN"/>
    <property type="match status" value="1"/>
</dbReference>
<dbReference type="RefSeq" id="WP_207931974.1">
    <property type="nucleotide sequence ID" value="NZ_CP062222.1"/>
</dbReference>
<dbReference type="InterPro" id="IPR010640">
    <property type="entry name" value="Low_temperature_requirement_A"/>
</dbReference>
<keyword evidence="1" id="KW-1133">Transmembrane helix</keyword>
<feature type="transmembrane region" description="Helical" evidence="1">
    <location>
        <begin position="204"/>
        <end position="226"/>
    </location>
</feature>
<gene>
    <name evidence="2" type="ORF">IFJ75_07485</name>
</gene>
<feature type="transmembrane region" description="Helical" evidence="1">
    <location>
        <begin position="76"/>
        <end position="93"/>
    </location>
</feature>
<evidence type="ECO:0000256" key="1">
    <source>
        <dbReference type="SAM" id="Phobius"/>
    </source>
</evidence>
<dbReference type="Proteomes" id="UP000663918">
    <property type="component" value="Chromosome"/>
</dbReference>
<proteinExistence type="predicted"/>
<feature type="transmembrane region" description="Helical" evidence="1">
    <location>
        <begin position="275"/>
        <end position="293"/>
    </location>
</feature>
<organism evidence="2 3">
    <name type="scientific">Brevundimonas goettingensis</name>
    <dbReference type="NCBI Taxonomy" id="2774190"/>
    <lineage>
        <taxon>Bacteria</taxon>
        <taxon>Pseudomonadati</taxon>
        <taxon>Pseudomonadota</taxon>
        <taxon>Alphaproteobacteria</taxon>
        <taxon>Caulobacterales</taxon>
        <taxon>Caulobacteraceae</taxon>
        <taxon>Brevundimonas</taxon>
    </lineage>
</organism>
<dbReference type="PANTHER" id="PTHR36840">
    <property type="entry name" value="BLL5714 PROTEIN"/>
    <property type="match status" value="1"/>
</dbReference>
<dbReference type="EMBL" id="CP062222">
    <property type="protein sequence ID" value="QTC92694.1"/>
    <property type="molecule type" value="Genomic_DNA"/>
</dbReference>
<feature type="transmembrane region" description="Helical" evidence="1">
    <location>
        <begin position="105"/>
        <end position="124"/>
    </location>
</feature>
<feature type="transmembrane region" description="Helical" evidence="1">
    <location>
        <begin position="162"/>
        <end position="183"/>
    </location>
</feature>
<keyword evidence="1" id="KW-0812">Transmembrane</keyword>
<evidence type="ECO:0000313" key="3">
    <source>
        <dbReference type="Proteomes" id="UP000663918"/>
    </source>
</evidence>
<accession>A0A975GXB2</accession>
<dbReference type="Pfam" id="PF06772">
    <property type="entry name" value="LtrA"/>
    <property type="match status" value="1"/>
</dbReference>
<feature type="transmembrane region" description="Helical" evidence="1">
    <location>
        <begin position="232"/>
        <end position="254"/>
    </location>
</feature>
<evidence type="ECO:0000313" key="2">
    <source>
        <dbReference type="EMBL" id="QTC92694.1"/>
    </source>
</evidence>
<feature type="transmembrane region" description="Helical" evidence="1">
    <location>
        <begin position="343"/>
        <end position="375"/>
    </location>
</feature>
<reference evidence="2" key="1">
    <citation type="submission" date="2020-09" db="EMBL/GenBank/DDBJ databases">
        <title>Brevundimonas sp. LVF2 isolated from a puddle in Goettingen, Germany.</title>
        <authorList>
            <person name="Friedrich I."/>
            <person name="Klassen A."/>
            <person name="Hannes N."/>
            <person name="Schneider D."/>
            <person name="Hertel R."/>
            <person name="Daniel R."/>
        </authorList>
    </citation>
    <scope>NUCLEOTIDE SEQUENCE</scope>
    <source>
        <strain evidence="2">LVF2</strain>
    </source>
</reference>
<keyword evidence="3" id="KW-1185">Reference proteome</keyword>
<name>A0A975GXB2_9CAUL</name>
<feature type="transmembrane region" description="Helical" evidence="1">
    <location>
        <begin position="21"/>
        <end position="40"/>
    </location>
</feature>
<feature type="transmembrane region" description="Helical" evidence="1">
    <location>
        <begin position="136"/>
        <end position="156"/>
    </location>
</feature>
<protein>
    <submittedName>
        <fullName evidence="2">Low temperature requirement protein A</fullName>
    </submittedName>
</protein>